<dbReference type="Proteomes" id="UP000236394">
    <property type="component" value="Unassembled WGS sequence"/>
</dbReference>
<dbReference type="Gene3D" id="2.40.10.170">
    <property type="match status" value="1"/>
</dbReference>
<name>A0A2J8B123_9FIRM</name>
<evidence type="ECO:0000259" key="3">
    <source>
        <dbReference type="SMART" id="SM01058"/>
    </source>
</evidence>
<feature type="region of interest" description="Disordered" evidence="1">
    <location>
        <begin position="210"/>
        <end position="243"/>
    </location>
</feature>
<evidence type="ECO:0000256" key="1">
    <source>
        <dbReference type="SAM" id="MobiDB-lite"/>
    </source>
</evidence>
<dbReference type="SUPFAM" id="SSF141259">
    <property type="entry name" value="CarD-like"/>
    <property type="match status" value="1"/>
</dbReference>
<dbReference type="Gene3D" id="1.20.58.1290">
    <property type="entry name" value="CarD-like, C-terminal domain"/>
    <property type="match status" value="1"/>
</dbReference>
<gene>
    <name evidence="4" type="ORF">B7R76_06290</name>
</gene>
<keyword evidence="2" id="KW-0472">Membrane</keyword>
<dbReference type="EMBL" id="NBZD01000003">
    <property type="protein sequence ID" value="PNH18445.1"/>
    <property type="molecule type" value="Genomic_DNA"/>
</dbReference>
<keyword evidence="2" id="KW-1133">Transmembrane helix</keyword>
<feature type="compositionally biased region" description="Acidic residues" evidence="1">
    <location>
        <begin position="234"/>
        <end position="243"/>
    </location>
</feature>
<evidence type="ECO:0000313" key="4">
    <source>
        <dbReference type="EMBL" id="PNH18445.1"/>
    </source>
</evidence>
<evidence type="ECO:0000256" key="2">
    <source>
        <dbReference type="SAM" id="Phobius"/>
    </source>
</evidence>
<dbReference type="InterPro" id="IPR003711">
    <property type="entry name" value="CarD-like/TRCF_RID"/>
</dbReference>
<dbReference type="InterPro" id="IPR036101">
    <property type="entry name" value="CarD-like/TRCF_RID_sf"/>
</dbReference>
<feature type="compositionally biased region" description="Basic and acidic residues" evidence="1">
    <location>
        <begin position="211"/>
        <end position="224"/>
    </location>
</feature>
<keyword evidence="2" id="KW-0812">Transmembrane</keyword>
<feature type="domain" description="CarD-like/TRCF RNAP-interacting" evidence="3">
    <location>
        <begin position="34"/>
        <end position="146"/>
    </location>
</feature>
<dbReference type="AlphaFoldDB" id="A0A2J8B123"/>
<dbReference type="Pfam" id="PF02559">
    <property type="entry name" value="CarD_TRCF_RID"/>
    <property type="match status" value="1"/>
</dbReference>
<accession>A0A2J8B123</accession>
<feature type="transmembrane region" description="Helical" evidence="2">
    <location>
        <begin position="6"/>
        <end position="27"/>
    </location>
</feature>
<sequence length="243" mass="28157">MLYYKMYIGLIYFFSFLYIILDTYNILKLARLNMYNIGDYIIYGNSGVCKVITISKAPIEGLNPERDYYTLQPIFDSVMIYVPIDTEVFMRPLMTVLEVEDLLRKIPDIKVSIISTNNSTELAGEYRKLINSHKSKDLVRLIKSIKKKNVKAEKEGRRIGLTDMRFLKQAEELFFGELSIILDIPIENVSEYVLKKTKCQDIFDPGSVNLTRKDDHPAEKRSINDDFDLTAPESTDDYSDPLF</sequence>
<evidence type="ECO:0000313" key="5">
    <source>
        <dbReference type="Proteomes" id="UP000236394"/>
    </source>
</evidence>
<comment type="caution">
    <text evidence="4">The sequence shown here is derived from an EMBL/GenBank/DDBJ whole genome shotgun (WGS) entry which is preliminary data.</text>
</comment>
<protein>
    <recommendedName>
        <fullName evidence="3">CarD-like/TRCF RNAP-interacting domain-containing protein</fullName>
    </recommendedName>
</protein>
<dbReference type="InterPro" id="IPR042215">
    <property type="entry name" value="CarD-like_C"/>
</dbReference>
<dbReference type="SMART" id="SM01058">
    <property type="entry name" value="CarD_TRCF"/>
    <property type="match status" value="1"/>
</dbReference>
<organism evidence="4 5">
    <name type="scientific">Mageeibacillus indolicus</name>
    <dbReference type="NCBI Taxonomy" id="884684"/>
    <lineage>
        <taxon>Bacteria</taxon>
        <taxon>Bacillati</taxon>
        <taxon>Bacillota</taxon>
        <taxon>Clostridia</taxon>
        <taxon>Eubacteriales</taxon>
        <taxon>Oscillospiraceae</taxon>
        <taxon>Mageeibacillus</taxon>
    </lineage>
</organism>
<reference evidence="5" key="1">
    <citation type="submission" date="2017-04" db="EMBL/GenBank/DDBJ databases">
        <authorList>
            <person name="Bumgarner R.E."/>
            <person name="Fredricks D.N."/>
            <person name="Srinivasan S."/>
        </authorList>
    </citation>
    <scope>NUCLEOTIDE SEQUENCE [LARGE SCALE GENOMIC DNA]</scope>
    <source>
        <strain evidence="5">KA00405</strain>
    </source>
</reference>
<proteinExistence type="predicted"/>